<dbReference type="Proteomes" id="UP000593574">
    <property type="component" value="Unassembled WGS sequence"/>
</dbReference>
<organism evidence="1 2">
    <name type="scientific">Gossypium laxum</name>
    <dbReference type="NCBI Taxonomy" id="34288"/>
    <lineage>
        <taxon>Eukaryota</taxon>
        <taxon>Viridiplantae</taxon>
        <taxon>Streptophyta</taxon>
        <taxon>Embryophyta</taxon>
        <taxon>Tracheophyta</taxon>
        <taxon>Spermatophyta</taxon>
        <taxon>Magnoliopsida</taxon>
        <taxon>eudicotyledons</taxon>
        <taxon>Gunneridae</taxon>
        <taxon>Pentapetalae</taxon>
        <taxon>rosids</taxon>
        <taxon>malvids</taxon>
        <taxon>Malvales</taxon>
        <taxon>Malvaceae</taxon>
        <taxon>Malvoideae</taxon>
        <taxon>Gossypium</taxon>
    </lineage>
</organism>
<reference evidence="1 2" key="1">
    <citation type="journal article" date="2019" name="Genome Biol. Evol.">
        <title>Insights into the evolution of the New World diploid cottons (Gossypium, subgenus Houzingenia) based on genome sequencing.</title>
        <authorList>
            <person name="Grover C.E."/>
            <person name="Arick M.A. 2nd"/>
            <person name="Thrash A."/>
            <person name="Conover J.L."/>
            <person name="Sanders W.S."/>
            <person name="Peterson D.G."/>
            <person name="Frelichowski J.E."/>
            <person name="Scheffler J.A."/>
            <person name="Scheffler B.E."/>
            <person name="Wendel J.F."/>
        </authorList>
    </citation>
    <scope>NUCLEOTIDE SEQUENCE [LARGE SCALE GENOMIC DNA]</scope>
    <source>
        <strain evidence="1">4</strain>
        <tissue evidence="1">Leaf</tissue>
    </source>
</reference>
<accession>A0A7J9B2G4</accession>
<dbReference type="EMBL" id="JABEZV010445346">
    <property type="protein sequence ID" value="MBA0730470.1"/>
    <property type="molecule type" value="Genomic_DNA"/>
</dbReference>
<keyword evidence="2" id="KW-1185">Reference proteome</keyword>
<evidence type="ECO:0008006" key="3">
    <source>
        <dbReference type="Google" id="ProtNLM"/>
    </source>
</evidence>
<dbReference type="InterPro" id="IPR001611">
    <property type="entry name" value="Leu-rich_rpt"/>
</dbReference>
<evidence type="ECO:0000313" key="2">
    <source>
        <dbReference type="Proteomes" id="UP000593574"/>
    </source>
</evidence>
<gene>
    <name evidence="1" type="ORF">Golax_025773</name>
</gene>
<sequence length="129" mass="14925">MSTRQEMKDKCHVILKKLEDNCLLENVSSERVKMRDAMRDMNNHIKKISTSFFTNMHRLSVLNFPSTKIKILPNSISELKNLTTLLLRGCYELKDLPCLLMLQELKKLDLCGAKIEEVPKGMDMLIKLS</sequence>
<dbReference type="SUPFAM" id="SSF52058">
    <property type="entry name" value="L domain-like"/>
    <property type="match status" value="1"/>
</dbReference>
<proteinExistence type="predicted"/>
<dbReference type="AlphaFoldDB" id="A0A7J9B2G4"/>
<dbReference type="InterPro" id="IPR032675">
    <property type="entry name" value="LRR_dom_sf"/>
</dbReference>
<dbReference type="PANTHER" id="PTHR47186">
    <property type="entry name" value="LEUCINE-RICH REPEAT-CONTAINING PROTEIN 57"/>
    <property type="match status" value="1"/>
</dbReference>
<evidence type="ECO:0000313" key="1">
    <source>
        <dbReference type="EMBL" id="MBA0730470.1"/>
    </source>
</evidence>
<protein>
    <recommendedName>
        <fullName evidence="3">Disease resistance protein</fullName>
    </recommendedName>
</protein>
<comment type="caution">
    <text evidence="1">The sequence shown here is derived from an EMBL/GenBank/DDBJ whole genome shotgun (WGS) entry which is preliminary data.</text>
</comment>
<dbReference type="PANTHER" id="PTHR47186:SF20">
    <property type="entry name" value="DISEASE RESISTANCE PROTEIN RPS5-LIKE"/>
    <property type="match status" value="1"/>
</dbReference>
<dbReference type="Pfam" id="PF13855">
    <property type="entry name" value="LRR_8"/>
    <property type="match status" value="1"/>
</dbReference>
<name>A0A7J9B2G4_9ROSI</name>
<dbReference type="Gene3D" id="3.80.10.10">
    <property type="entry name" value="Ribonuclease Inhibitor"/>
    <property type="match status" value="1"/>
</dbReference>